<dbReference type="Pfam" id="PF01934">
    <property type="entry name" value="HepT-like"/>
    <property type="match status" value="1"/>
</dbReference>
<dbReference type="GO" id="GO:0016787">
    <property type="term" value="F:hydrolase activity"/>
    <property type="evidence" value="ECO:0007669"/>
    <property type="project" value="UniProtKB-KW"/>
</dbReference>
<dbReference type="GO" id="GO:0110001">
    <property type="term" value="C:toxin-antitoxin complex"/>
    <property type="evidence" value="ECO:0007669"/>
    <property type="project" value="InterPro"/>
</dbReference>
<evidence type="ECO:0000313" key="7">
    <source>
        <dbReference type="EMBL" id="KAF0134125.1"/>
    </source>
</evidence>
<evidence type="ECO:0000256" key="6">
    <source>
        <dbReference type="ARBA" id="ARBA00024207"/>
    </source>
</evidence>
<dbReference type="InterPro" id="IPR051813">
    <property type="entry name" value="HepT_RNase_toxin"/>
</dbReference>
<evidence type="ECO:0000256" key="1">
    <source>
        <dbReference type="ARBA" id="ARBA00022553"/>
    </source>
</evidence>
<keyword evidence="1" id="KW-0597">Phosphoprotein</keyword>
<dbReference type="GO" id="GO:0016740">
    <property type="term" value="F:transferase activity"/>
    <property type="evidence" value="ECO:0007669"/>
    <property type="project" value="UniProtKB-KW"/>
</dbReference>
<name>A0A833L0Z0_UNCSA</name>
<reference evidence="7 8" key="1">
    <citation type="submission" date="2019-12" db="EMBL/GenBank/DDBJ databases">
        <authorList>
            <person name="Wolfe R."/>
            <person name="Danczak R."/>
            <person name="Wilkins M."/>
        </authorList>
    </citation>
    <scope>NUCLEOTIDE SEQUENCE [LARGE SCALE GENOMIC DNA]</scope>
    <source>
        <strain evidence="7">X2_MaxBin.013</strain>
    </source>
</reference>
<dbReference type="PANTHER" id="PTHR34139:SF1">
    <property type="entry name" value="RNASE MJ1380-RELATED"/>
    <property type="match status" value="1"/>
</dbReference>
<keyword evidence="7" id="KW-0808">Transferase</keyword>
<keyword evidence="2" id="KW-1277">Toxin-antitoxin system</keyword>
<gene>
    <name evidence="7" type="ORF">FD145_881</name>
</gene>
<evidence type="ECO:0000256" key="5">
    <source>
        <dbReference type="ARBA" id="ARBA00022801"/>
    </source>
</evidence>
<proteinExistence type="inferred from homology"/>
<evidence type="ECO:0000256" key="2">
    <source>
        <dbReference type="ARBA" id="ARBA00022649"/>
    </source>
</evidence>
<dbReference type="EMBL" id="WPAF01000012">
    <property type="protein sequence ID" value="KAF0134125.1"/>
    <property type="molecule type" value="Genomic_DNA"/>
</dbReference>
<dbReference type="GO" id="GO:0000166">
    <property type="term" value="F:nucleotide binding"/>
    <property type="evidence" value="ECO:0007669"/>
    <property type="project" value="UniProtKB-KW"/>
</dbReference>
<evidence type="ECO:0000256" key="4">
    <source>
        <dbReference type="ARBA" id="ARBA00022741"/>
    </source>
</evidence>
<evidence type="ECO:0000313" key="8">
    <source>
        <dbReference type="Proteomes" id="UP000488506"/>
    </source>
</evidence>
<protein>
    <submittedName>
        <fullName evidence="7">Nucleotidyltransferase</fullName>
    </submittedName>
</protein>
<comment type="similarity">
    <text evidence="6">Belongs to the HepT RNase toxin family.</text>
</comment>
<dbReference type="InterPro" id="IPR037038">
    <property type="entry name" value="HepT-like_sf"/>
</dbReference>
<dbReference type="InterPro" id="IPR008201">
    <property type="entry name" value="HepT-like"/>
</dbReference>
<dbReference type="AlphaFoldDB" id="A0A833L0Z0"/>
<keyword evidence="4" id="KW-0547">Nucleotide-binding</keyword>
<accession>A0A833L0Z0</accession>
<dbReference type="Gene3D" id="1.20.120.580">
    <property type="entry name" value="bsu32300-like"/>
    <property type="match status" value="1"/>
</dbReference>
<sequence>MRDDRVYLKHITEAIDKVKRYISGNSFESFCNNDMLLDAVVRELEIIGEAANNISKEFQEKNPELPWILIIGMRNRLIHEYFGVNKKIVWETCQTDLKQLEKLLLPLI</sequence>
<evidence type="ECO:0000256" key="3">
    <source>
        <dbReference type="ARBA" id="ARBA00022722"/>
    </source>
</evidence>
<dbReference type="GO" id="GO:0004540">
    <property type="term" value="F:RNA nuclease activity"/>
    <property type="evidence" value="ECO:0007669"/>
    <property type="project" value="InterPro"/>
</dbReference>
<keyword evidence="5" id="KW-0378">Hydrolase</keyword>
<organism evidence="7 8">
    <name type="scientific">Candidatus Saganbacteria bacterium</name>
    <dbReference type="NCBI Taxonomy" id="2575572"/>
    <lineage>
        <taxon>Bacteria</taxon>
        <taxon>Bacillati</taxon>
        <taxon>Saganbacteria</taxon>
    </lineage>
</organism>
<keyword evidence="3" id="KW-0540">Nuclease</keyword>
<dbReference type="Proteomes" id="UP000488506">
    <property type="component" value="Unassembled WGS sequence"/>
</dbReference>
<comment type="caution">
    <text evidence="7">The sequence shown here is derived from an EMBL/GenBank/DDBJ whole genome shotgun (WGS) entry which is preliminary data.</text>
</comment>
<dbReference type="PANTHER" id="PTHR34139">
    <property type="entry name" value="UPF0331 PROTEIN MJ0127"/>
    <property type="match status" value="1"/>
</dbReference>